<evidence type="ECO:0000256" key="2">
    <source>
        <dbReference type="ARBA" id="ARBA00009634"/>
    </source>
</evidence>
<dbReference type="Pfam" id="PF01582">
    <property type="entry name" value="TIR"/>
    <property type="match status" value="1"/>
</dbReference>
<dbReference type="GO" id="GO:0006954">
    <property type="term" value="P:inflammatory response"/>
    <property type="evidence" value="ECO:0000318"/>
    <property type="project" value="GO_Central"/>
</dbReference>
<dbReference type="GO" id="GO:0005886">
    <property type="term" value="C:plasma membrane"/>
    <property type="evidence" value="ECO:0000318"/>
    <property type="project" value="GO_Central"/>
</dbReference>
<reference evidence="17" key="1">
    <citation type="journal article" date="2010" name="Science">
        <title>The genome of the Western clawed frog Xenopus tropicalis.</title>
        <authorList>
            <person name="Hellsten U."/>
            <person name="Harland R.M."/>
            <person name="Gilchrist M.J."/>
            <person name="Hendrix D."/>
            <person name="Jurka J."/>
            <person name="Kapitonov V."/>
            <person name="Ovcharenko I."/>
            <person name="Putnam N.H."/>
            <person name="Shu S."/>
            <person name="Taher L."/>
            <person name="Blitz I.L."/>
            <person name="Blumberg B."/>
            <person name="Dichmann D.S."/>
            <person name="Dubchak I."/>
            <person name="Amaya E."/>
            <person name="Detter J.C."/>
            <person name="Fletcher R."/>
            <person name="Gerhard D.S."/>
            <person name="Goodstein D."/>
            <person name="Graves T."/>
            <person name="Grigoriev I.V."/>
            <person name="Grimwood J."/>
            <person name="Kawashima T."/>
            <person name="Lindquist E."/>
            <person name="Lucas S.M."/>
            <person name="Mead P.E."/>
            <person name="Mitros T."/>
            <person name="Ogino H."/>
            <person name="Ohta Y."/>
            <person name="Poliakov A.V."/>
            <person name="Pollet N."/>
            <person name="Robert J."/>
            <person name="Salamov A."/>
            <person name="Sater A.K."/>
            <person name="Schmutz J."/>
            <person name="Terry A."/>
            <person name="Vize P.D."/>
            <person name="Warren W.C."/>
            <person name="Wells D."/>
            <person name="Wills A."/>
            <person name="Wilson R.K."/>
            <person name="Zimmerman L.B."/>
            <person name="Zorn A.M."/>
            <person name="Grainger R."/>
            <person name="Grammer T."/>
            <person name="Khokha M.K."/>
            <person name="Richardson P.M."/>
            <person name="Rokhsar D.S."/>
        </authorList>
    </citation>
    <scope>NUCLEOTIDE SEQUENCE [LARGE SCALE GENOMIC DNA]</scope>
    <source>
        <strain evidence="17">Nigerian</strain>
    </source>
</reference>
<evidence type="ECO:0000256" key="3">
    <source>
        <dbReference type="ARBA" id="ARBA00022588"/>
    </source>
</evidence>
<keyword evidence="13" id="KW-0395">Inflammatory response</keyword>
<dbReference type="Ensembl" id="ENSXETT00000113827">
    <property type="protein sequence ID" value="ENSXETP00000115275"/>
    <property type="gene ID" value="ENSXETG00000046119"/>
</dbReference>
<keyword evidence="9 14" id="KW-1133">Transmembrane helix</keyword>
<evidence type="ECO:0000256" key="1">
    <source>
        <dbReference type="ARBA" id="ARBA00004479"/>
    </source>
</evidence>
<keyword evidence="12" id="KW-0325">Glycoprotein</keyword>
<dbReference type="InterPro" id="IPR003591">
    <property type="entry name" value="Leu-rich_rpt_typical-subtyp"/>
</dbReference>
<evidence type="ECO:0000313" key="19">
    <source>
        <dbReference type="RefSeq" id="XP_002942581.2"/>
    </source>
</evidence>
<dbReference type="OMA" id="WMCHFFL"/>
<evidence type="ECO:0000256" key="6">
    <source>
        <dbReference type="ARBA" id="ARBA00022729"/>
    </source>
</evidence>
<comment type="subcellular location">
    <subcellularLocation>
        <location evidence="1">Membrane</location>
        <topology evidence="1">Single-pass type I membrane protein</topology>
    </subcellularLocation>
</comment>
<evidence type="ECO:0000256" key="5">
    <source>
        <dbReference type="ARBA" id="ARBA00022692"/>
    </source>
</evidence>
<comment type="similarity">
    <text evidence="2">Belongs to the Toll-like receptor family.</text>
</comment>
<evidence type="ECO:0000256" key="8">
    <source>
        <dbReference type="ARBA" id="ARBA00022859"/>
    </source>
</evidence>
<dbReference type="FunFam" id="3.80.10.10:FF:001431">
    <property type="entry name" value="Toll-like receptor 22"/>
    <property type="match status" value="1"/>
</dbReference>
<dbReference type="KEGG" id="xtr:100485706"/>
<keyword evidence="5 14" id="KW-0812">Transmembrane</keyword>
<gene>
    <name evidence="17 20" type="primary">tlr22</name>
    <name evidence="19" type="synonym">LOC100485706</name>
</gene>
<dbReference type="AlphaFoldDB" id="A0A803K4M1"/>
<keyword evidence="3" id="KW-0399">Innate immunity</keyword>
<dbReference type="Xenbase" id="XB-GENE-5905045">
    <property type="gene designation" value="tlr22"/>
</dbReference>
<dbReference type="SMART" id="SM00255">
    <property type="entry name" value="TIR"/>
    <property type="match status" value="1"/>
</dbReference>
<dbReference type="SMART" id="SM00369">
    <property type="entry name" value="LRR_TYP"/>
    <property type="match status" value="14"/>
</dbReference>
<evidence type="ECO:0000256" key="10">
    <source>
        <dbReference type="ARBA" id="ARBA00023136"/>
    </source>
</evidence>
<dbReference type="Pfam" id="PF13855">
    <property type="entry name" value="LRR_8"/>
    <property type="match status" value="4"/>
</dbReference>
<evidence type="ECO:0000313" key="17">
    <source>
        <dbReference type="Ensembl" id="ENSXETP00000115275"/>
    </source>
</evidence>
<dbReference type="FunFam" id="3.40.50.10140:FF:000001">
    <property type="entry name" value="Toll-like receptor 2"/>
    <property type="match status" value="1"/>
</dbReference>
<evidence type="ECO:0000313" key="20">
    <source>
        <dbReference type="Xenbase" id="XB-GENE-5905045"/>
    </source>
</evidence>
<dbReference type="PANTHER" id="PTHR24365:SF522">
    <property type="entry name" value="LOW QUALITY PROTEIN: TOLL-LIKE RECEPTOR 13-RELATED"/>
    <property type="match status" value="1"/>
</dbReference>
<keyword evidence="18" id="KW-1185">Reference proteome</keyword>
<dbReference type="InterPro" id="IPR035897">
    <property type="entry name" value="Toll_tir_struct_dom_sf"/>
</dbReference>
<keyword evidence="6 15" id="KW-0732">Signal</keyword>
<dbReference type="PROSITE" id="PS51450">
    <property type="entry name" value="LRR"/>
    <property type="match status" value="3"/>
</dbReference>
<sequence length="944" mass="109121">MGWLMLQFKMFSLFNCLVLFHLVTRGVSFAIKGCEVHRQYNLKVLCYNRDLTKVPAQLPELSFMLDLSHNIIKTINRTDFQNLTVLQNLNLSNNRIQYMENGAFGKLVALQLLNLTKNRIGSLSSRTFEGLQNLSTLLLDNNNIVTLEPNTFLHLYNLKTISLSYNCFYKLKTLNPAFQIGTLREINIANCSIQTFSTEDIVNVSASLRSVDASRNPFSVISFPMSILENLTNLDISLTQRPILWYVKEPCFLRGLKKLNIKENNIKPPAIIGIIKNLSCSSLEELNLSYLNLTDSDQLIQELCLRHPKVQTLKLTGNQYTEFREDTFQNCTSVKVLDLSHNRLHSAPGSTFHHLASIRELSLANNSLTAIPDNFSFITSLQKLNLSYNHVKEVNLNNSFSNLKELDLSGNKMTFFLSSGLGNWNLQDLNLRENYLLDISASFASSLPTLQRLTISKNKLSSLSTNTFQNVTFLKHLNLADNQIEVIDPGAFSGLDKLRTLIIGSNKITRNTLHNMTFQGLGSLLELQLFGNYLNYDSSNYLDIVPFLPLKSLKMITLNSQGHNGMQNLPINFFEGLLALERIHAGNLALSSIDSRTFSYTPQLRELDISENPIKILDPFLFRNVPHLTELHISKTRMESLDFLILSNLTHLKLLRAVDSQLNSFTSQQGAALPSLRFLDLRNNPLTCICDNQWFIDWVHNDTKTQVLHFYEYTCAYPPVARNSKLSTFNLSSCRLDYSFIFFLTSTLFITTFIISATVWNFWRWHVIYAYYITLAFLYNRRWQGKKQKCKYDAFISYNFHDEKWVFRQLVPNLEGRYNWRLCLHHRDFEPGKAIVDNIVDSIYSSRKTICIISRHYLESEWCSKEIQLASFRLFEEHTDVLILLFLEQIPDHHLSPYHQIRKVIKKKTYLIWPQERNATSIFWYRVSQALQTEEREEDEKCLL</sequence>
<dbReference type="Gene3D" id="3.40.50.10140">
    <property type="entry name" value="Toll/interleukin-1 receptor homology (TIR) domain"/>
    <property type="match status" value="1"/>
</dbReference>
<proteinExistence type="inferred from homology"/>
<keyword evidence="10 14" id="KW-0472">Membrane</keyword>
<feature type="signal peptide" evidence="15">
    <location>
        <begin position="1"/>
        <end position="28"/>
    </location>
</feature>
<keyword evidence="4" id="KW-0433">Leucine-rich repeat</keyword>
<dbReference type="InterPro" id="IPR032675">
    <property type="entry name" value="LRR_dom_sf"/>
</dbReference>
<evidence type="ECO:0000256" key="14">
    <source>
        <dbReference type="SAM" id="Phobius"/>
    </source>
</evidence>
<reference evidence="17" key="2">
    <citation type="submission" date="2021-03" db="UniProtKB">
        <authorList>
            <consortium name="Ensembl"/>
        </authorList>
    </citation>
    <scope>IDENTIFICATION</scope>
</reference>
<evidence type="ECO:0000313" key="18">
    <source>
        <dbReference type="Proteomes" id="UP000008143"/>
    </source>
</evidence>
<dbReference type="RefSeq" id="XP_002942581.2">
    <property type="nucleotide sequence ID" value="XM_002942535.5"/>
</dbReference>
<accession>A0A803K4M1</accession>
<dbReference type="GO" id="GO:0038023">
    <property type="term" value="F:signaling receptor activity"/>
    <property type="evidence" value="ECO:0000318"/>
    <property type="project" value="GO_Central"/>
</dbReference>
<dbReference type="InterPro" id="IPR000483">
    <property type="entry name" value="Cys-rich_flank_reg_C"/>
</dbReference>
<feature type="chain" id="PRO_5044663065" evidence="15">
    <location>
        <begin position="29"/>
        <end position="944"/>
    </location>
</feature>
<dbReference type="Gene3D" id="3.80.10.10">
    <property type="entry name" value="Ribonuclease Inhibitor"/>
    <property type="match status" value="4"/>
</dbReference>
<evidence type="ECO:0000256" key="7">
    <source>
        <dbReference type="ARBA" id="ARBA00022737"/>
    </source>
</evidence>
<keyword evidence="7" id="KW-0677">Repeat</keyword>
<dbReference type="PROSITE" id="PS50104">
    <property type="entry name" value="TIR"/>
    <property type="match status" value="1"/>
</dbReference>
<protein>
    <submittedName>
        <fullName evidence="19">Toll-like receptor 13</fullName>
    </submittedName>
    <submittedName>
        <fullName evidence="17">Toll-like receptor 22</fullName>
    </submittedName>
</protein>
<evidence type="ECO:0000256" key="13">
    <source>
        <dbReference type="ARBA" id="ARBA00023198"/>
    </source>
</evidence>
<reference evidence="19" key="3">
    <citation type="submission" date="2025-04" db="UniProtKB">
        <authorList>
            <consortium name="RefSeq"/>
        </authorList>
    </citation>
    <scope>IDENTIFICATION</scope>
    <source>
        <strain evidence="19">Nigerian</strain>
        <tissue evidence="19">Liver and blood</tissue>
    </source>
</reference>
<dbReference type="InterPro" id="IPR001611">
    <property type="entry name" value="Leu-rich_rpt"/>
</dbReference>
<dbReference type="GO" id="GO:0045087">
    <property type="term" value="P:innate immune response"/>
    <property type="evidence" value="ECO:0007669"/>
    <property type="project" value="UniProtKB-KW"/>
</dbReference>
<dbReference type="GeneTree" id="ENSGT00940000157975"/>
<dbReference type="OrthoDB" id="1081807at2759"/>
<feature type="domain" description="TIR" evidence="16">
    <location>
        <begin position="790"/>
        <end position="931"/>
    </location>
</feature>
<feature type="transmembrane region" description="Helical" evidence="14">
    <location>
        <begin position="740"/>
        <end position="763"/>
    </location>
</feature>
<dbReference type="Pfam" id="PF00560">
    <property type="entry name" value="LRR_1"/>
    <property type="match status" value="1"/>
</dbReference>
<dbReference type="InterPro" id="IPR000157">
    <property type="entry name" value="TIR_dom"/>
</dbReference>
<dbReference type="SMART" id="SM00082">
    <property type="entry name" value="LRRCT"/>
    <property type="match status" value="1"/>
</dbReference>
<evidence type="ECO:0000256" key="4">
    <source>
        <dbReference type="ARBA" id="ARBA00022614"/>
    </source>
</evidence>
<dbReference type="SUPFAM" id="SSF52058">
    <property type="entry name" value="L domain-like"/>
    <property type="match status" value="3"/>
</dbReference>
<evidence type="ECO:0000256" key="12">
    <source>
        <dbReference type="ARBA" id="ARBA00023180"/>
    </source>
</evidence>
<dbReference type="Proteomes" id="UP000008143">
    <property type="component" value="Chromosome 3"/>
</dbReference>
<evidence type="ECO:0000259" key="16">
    <source>
        <dbReference type="PROSITE" id="PS50104"/>
    </source>
</evidence>
<evidence type="ECO:0000256" key="11">
    <source>
        <dbReference type="ARBA" id="ARBA00023170"/>
    </source>
</evidence>
<organism evidence="17">
    <name type="scientific">Xenopus tropicalis</name>
    <name type="common">Western clawed frog</name>
    <name type="synonym">Silurana tropicalis</name>
    <dbReference type="NCBI Taxonomy" id="8364"/>
    <lineage>
        <taxon>Eukaryota</taxon>
        <taxon>Metazoa</taxon>
        <taxon>Chordata</taxon>
        <taxon>Craniata</taxon>
        <taxon>Vertebrata</taxon>
        <taxon>Euteleostomi</taxon>
        <taxon>Amphibia</taxon>
        <taxon>Batrachia</taxon>
        <taxon>Anura</taxon>
        <taxon>Pipoidea</taxon>
        <taxon>Pipidae</taxon>
        <taxon>Xenopodinae</taxon>
        <taxon>Xenopus</taxon>
        <taxon>Silurana</taxon>
    </lineage>
</organism>
<name>A0A803K4M1_XENTR</name>
<dbReference type="AGR" id="Xenbase:XB-GENE-5905045"/>
<dbReference type="SUPFAM" id="SSF52200">
    <property type="entry name" value="Toll/Interleukin receptor TIR domain"/>
    <property type="match status" value="1"/>
</dbReference>
<keyword evidence="11" id="KW-0675">Receptor</keyword>
<keyword evidence="8" id="KW-0391">Immunity</keyword>
<evidence type="ECO:0000256" key="9">
    <source>
        <dbReference type="ARBA" id="ARBA00022989"/>
    </source>
</evidence>
<dbReference type="GO" id="GO:0002224">
    <property type="term" value="P:toll-like receptor signaling pathway"/>
    <property type="evidence" value="ECO:0000318"/>
    <property type="project" value="GO_Central"/>
</dbReference>
<dbReference type="SMART" id="SM00364">
    <property type="entry name" value="LRR_BAC"/>
    <property type="match status" value="4"/>
</dbReference>
<dbReference type="PANTHER" id="PTHR24365">
    <property type="entry name" value="TOLL-LIKE RECEPTOR"/>
    <property type="match status" value="1"/>
</dbReference>
<evidence type="ECO:0000256" key="15">
    <source>
        <dbReference type="SAM" id="SignalP"/>
    </source>
</evidence>